<dbReference type="NCBIfam" id="TIGR02605">
    <property type="entry name" value="CxxC_CxxC_SSSS"/>
    <property type="match status" value="1"/>
</dbReference>
<accession>A0A4R1BG11</accession>
<feature type="domain" description="Putative regulatory protein FmdB zinc ribbon" evidence="2">
    <location>
        <begin position="1"/>
        <end position="41"/>
    </location>
</feature>
<dbReference type="OrthoDB" id="9792898at2"/>
<evidence type="ECO:0000259" key="2">
    <source>
        <dbReference type="SMART" id="SM00834"/>
    </source>
</evidence>
<gene>
    <name evidence="3" type="ORF">E0L93_10745</name>
</gene>
<dbReference type="SMART" id="SM00834">
    <property type="entry name" value="CxxC_CXXC_SSSS"/>
    <property type="match status" value="1"/>
</dbReference>
<organism evidence="3 4">
    <name type="scientific">Rubrobacter taiwanensis</name>
    <dbReference type="NCBI Taxonomy" id="185139"/>
    <lineage>
        <taxon>Bacteria</taxon>
        <taxon>Bacillati</taxon>
        <taxon>Actinomycetota</taxon>
        <taxon>Rubrobacteria</taxon>
        <taxon>Rubrobacterales</taxon>
        <taxon>Rubrobacteraceae</taxon>
        <taxon>Rubrobacter</taxon>
    </lineage>
</organism>
<dbReference type="InterPro" id="IPR013429">
    <property type="entry name" value="Regulatory_FmdB_Zinc_ribbon"/>
</dbReference>
<feature type="compositionally biased region" description="Basic and acidic residues" evidence="1">
    <location>
        <begin position="60"/>
        <end position="80"/>
    </location>
</feature>
<sequence length="95" mass="10463">MPVYEFVCESCGPFEQWRSMGESGADMSCPECGEAARRLYTAPAIRRMSAGLYRALDRAEKSASEPEVVRKPGKGRDLRSGHRHGPGRPWALGHG</sequence>
<dbReference type="Pfam" id="PF09723">
    <property type="entry name" value="Zn_ribbon_8"/>
    <property type="match status" value="1"/>
</dbReference>
<feature type="region of interest" description="Disordered" evidence="1">
    <location>
        <begin position="60"/>
        <end position="95"/>
    </location>
</feature>
<evidence type="ECO:0000313" key="4">
    <source>
        <dbReference type="Proteomes" id="UP000295244"/>
    </source>
</evidence>
<evidence type="ECO:0000313" key="3">
    <source>
        <dbReference type="EMBL" id="TCJ16145.1"/>
    </source>
</evidence>
<comment type="caution">
    <text evidence="3">The sequence shown here is derived from an EMBL/GenBank/DDBJ whole genome shotgun (WGS) entry which is preliminary data.</text>
</comment>
<name>A0A4R1BG11_9ACTN</name>
<reference evidence="3 4" key="1">
    <citation type="submission" date="2019-03" db="EMBL/GenBank/DDBJ databases">
        <title>Whole genome sequence of a novel Rubrobacter taiwanensis strain, isolated from Yellowstone National Park.</title>
        <authorList>
            <person name="Freed S."/>
            <person name="Ramaley R.F."/>
            <person name="Kyndt J.A."/>
        </authorList>
    </citation>
    <scope>NUCLEOTIDE SEQUENCE [LARGE SCALE GENOMIC DNA]</scope>
    <source>
        <strain evidence="3 4">Yellowstone</strain>
    </source>
</reference>
<protein>
    <submittedName>
        <fullName evidence="3">Zinc ribbon domain-containing protein</fullName>
    </submittedName>
</protein>
<dbReference type="EMBL" id="SKBU01000018">
    <property type="protein sequence ID" value="TCJ16145.1"/>
    <property type="molecule type" value="Genomic_DNA"/>
</dbReference>
<proteinExistence type="predicted"/>
<evidence type="ECO:0000256" key="1">
    <source>
        <dbReference type="SAM" id="MobiDB-lite"/>
    </source>
</evidence>
<dbReference type="Proteomes" id="UP000295244">
    <property type="component" value="Unassembled WGS sequence"/>
</dbReference>
<dbReference type="AlphaFoldDB" id="A0A4R1BG11"/>
<dbReference type="RefSeq" id="WP_132691755.1">
    <property type="nucleotide sequence ID" value="NZ_SKBU01000018.1"/>
</dbReference>
<keyword evidence="4" id="KW-1185">Reference proteome</keyword>